<accession>A0A645DF65</accession>
<dbReference type="GO" id="GO:0006508">
    <property type="term" value="P:proteolysis"/>
    <property type="evidence" value="ECO:0007669"/>
    <property type="project" value="InterPro"/>
</dbReference>
<dbReference type="PANTHER" id="PTHR28570">
    <property type="entry name" value="ASPARTYL AMINOPEPTIDASE"/>
    <property type="match status" value="1"/>
</dbReference>
<dbReference type="AlphaFoldDB" id="A0A645DF65"/>
<reference evidence="1" key="1">
    <citation type="submission" date="2019-08" db="EMBL/GenBank/DDBJ databases">
        <authorList>
            <person name="Kucharzyk K."/>
            <person name="Murdoch R.W."/>
            <person name="Higgins S."/>
            <person name="Loffler F."/>
        </authorList>
    </citation>
    <scope>NUCLEOTIDE SEQUENCE</scope>
</reference>
<evidence type="ECO:0000313" key="1">
    <source>
        <dbReference type="EMBL" id="MPM87891.1"/>
    </source>
</evidence>
<comment type="caution">
    <text evidence="1">The sequence shown here is derived from an EMBL/GenBank/DDBJ whole genome shotgun (WGS) entry which is preliminary data.</text>
</comment>
<dbReference type="InterPro" id="IPR001948">
    <property type="entry name" value="Peptidase_M18"/>
</dbReference>
<organism evidence="1">
    <name type="scientific">bioreactor metagenome</name>
    <dbReference type="NCBI Taxonomy" id="1076179"/>
    <lineage>
        <taxon>unclassified sequences</taxon>
        <taxon>metagenomes</taxon>
        <taxon>ecological metagenomes</taxon>
    </lineage>
</organism>
<dbReference type="SUPFAM" id="SSF53187">
    <property type="entry name" value="Zn-dependent exopeptidases"/>
    <property type="match status" value="1"/>
</dbReference>
<keyword evidence="1" id="KW-0378">Hydrolase</keyword>
<dbReference type="EMBL" id="VSSQ01035613">
    <property type="protein sequence ID" value="MPM87891.1"/>
    <property type="molecule type" value="Genomic_DNA"/>
</dbReference>
<keyword evidence="1" id="KW-0031">Aminopeptidase</keyword>
<dbReference type="Pfam" id="PF02127">
    <property type="entry name" value="Peptidase_M18"/>
    <property type="match status" value="1"/>
</dbReference>
<dbReference type="PANTHER" id="PTHR28570:SF3">
    <property type="entry name" value="ASPARTYL AMINOPEPTIDASE"/>
    <property type="match status" value="1"/>
</dbReference>
<proteinExistence type="predicted"/>
<dbReference type="GO" id="GO:0008270">
    <property type="term" value="F:zinc ion binding"/>
    <property type="evidence" value="ECO:0007669"/>
    <property type="project" value="InterPro"/>
</dbReference>
<dbReference type="GO" id="GO:0004177">
    <property type="term" value="F:aminopeptidase activity"/>
    <property type="evidence" value="ECO:0007669"/>
    <property type="project" value="UniProtKB-KW"/>
</dbReference>
<protein>
    <submittedName>
        <fullName evidence="1">Putative M18 family aminopeptidase 2</fullName>
        <ecNumber evidence="1">3.4.11.-</ecNumber>
    </submittedName>
</protein>
<name>A0A645DF65_9ZZZZ</name>
<sequence>MISADLAHALHPNIVEKHDPTNKPIMGGGPVIKISANQAYTSDAFSAGVYKNICEKCGVKYQQFVNRSDEKGGSTIGPISSTHLDINSVDIGSPILSMHSIRELGSVEDHFNIYKTFVGFYQI</sequence>
<keyword evidence="1" id="KW-0645">Protease</keyword>
<dbReference type="Gene3D" id="3.40.630.10">
    <property type="entry name" value="Zn peptidases"/>
    <property type="match status" value="1"/>
</dbReference>
<dbReference type="EC" id="3.4.11.-" evidence="1"/>
<gene>
    <name evidence="1" type="primary">apeB_5</name>
    <name evidence="1" type="ORF">SDC9_134991</name>
</gene>